<feature type="transmembrane region" description="Helical" evidence="1">
    <location>
        <begin position="54"/>
        <end position="75"/>
    </location>
</feature>
<sequence length="78" mass="8787">MDGEKFRRRCSSTLQIRQNAVIKIVPDVTDSSATFHTTLRAFSEAFIGTAYSSAWIALSSLFAYAHFSIVFFQLFSLN</sequence>
<dbReference type="EMBL" id="JBEUSY010000021">
    <property type="protein sequence ID" value="KAL1246121.1"/>
    <property type="molecule type" value="Genomic_DNA"/>
</dbReference>
<proteinExistence type="predicted"/>
<protein>
    <submittedName>
        <fullName evidence="2">Sulfate anion transporter</fullName>
    </submittedName>
</protein>
<keyword evidence="3" id="KW-1185">Reference proteome</keyword>
<name>A0ABR3L1Y2_TRISP</name>
<accession>A0ABR3L1Y2</accession>
<keyword evidence="1" id="KW-0812">Transmembrane</keyword>
<evidence type="ECO:0000313" key="2">
    <source>
        <dbReference type="EMBL" id="KAL1246121.1"/>
    </source>
</evidence>
<evidence type="ECO:0000313" key="3">
    <source>
        <dbReference type="Proteomes" id="UP001558632"/>
    </source>
</evidence>
<comment type="caution">
    <text evidence="2">The sequence shown here is derived from an EMBL/GenBank/DDBJ whole genome shotgun (WGS) entry which is preliminary data.</text>
</comment>
<gene>
    <name evidence="2" type="ORF">TSPI_04649</name>
</gene>
<evidence type="ECO:0000256" key="1">
    <source>
        <dbReference type="SAM" id="Phobius"/>
    </source>
</evidence>
<organism evidence="2 3">
    <name type="scientific">Trichinella spiralis</name>
    <name type="common">Trichina worm</name>
    <dbReference type="NCBI Taxonomy" id="6334"/>
    <lineage>
        <taxon>Eukaryota</taxon>
        <taxon>Metazoa</taxon>
        <taxon>Ecdysozoa</taxon>
        <taxon>Nematoda</taxon>
        <taxon>Enoplea</taxon>
        <taxon>Dorylaimia</taxon>
        <taxon>Trichinellida</taxon>
        <taxon>Trichinellidae</taxon>
        <taxon>Trichinella</taxon>
    </lineage>
</organism>
<keyword evidence="1" id="KW-1133">Transmembrane helix</keyword>
<keyword evidence="1" id="KW-0472">Membrane</keyword>
<dbReference type="Proteomes" id="UP001558632">
    <property type="component" value="Unassembled WGS sequence"/>
</dbReference>
<reference evidence="2 3" key="1">
    <citation type="submission" date="2024-07" db="EMBL/GenBank/DDBJ databases">
        <title>Enhanced genomic and transcriptomic resources for Trichinella pseudospiralis and T. spiralis underpin the discovery of pronounced molecular differences between stages and species.</title>
        <authorList>
            <person name="Pasi K.K."/>
            <person name="La Rosa G."/>
            <person name="Gomez-Morales M.A."/>
            <person name="Tosini F."/>
            <person name="Sumanam S."/>
            <person name="Young N.D."/>
            <person name="Chang B.C."/>
            <person name="Robin G.B."/>
        </authorList>
    </citation>
    <scope>NUCLEOTIDE SEQUENCE [LARGE SCALE GENOMIC DNA]</scope>
    <source>
        <strain evidence="2">ISS534</strain>
    </source>
</reference>